<dbReference type="AlphaFoldDB" id="A0AAE1HTA6"/>
<sequence length="139" mass="16231">MQPAVDWALPFPTLRLPEIPYWLIKLKSVVYTSMYYDKNVRRANSFVQFKSINGEIAFGEILHFIKDLFSQEIFALINLFKIDHINLFFLEESLYKVKHLLPVVDSGKIIIVPVSNLITKLIKATQYICLRPNPYEVNL</sequence>
<accession>A0AAE1HTA6</accession>
<dbReference type="Proteomes" id="UP001219518">
    <property type="component" value="Unassembled WGS sequence"/>
</dbReference>
<reference evidence="1" key="1">
    <citation type="submission" date="2021-07" db="EMBL/GenBank/DDBJ databases">
        <authorList>
            <person name="Catto M.A."/>
            <person name="Jacobson A."/>
            <person name="Kennedy G."/>
            <person name="Labadie P."/>
            <person name="Hunt B.G."/>
            <person name="Srinivasan R."/>
        </authorList>
    </citation>
    <scope>NUCLEOTIDE SEQUENCE</scope>
    <source>
        <strain evidence="1">PL_HMW_Pooled</strain>
        <tissue evidence="1">Head</tissue>
    </source>
</reference>
<keyword evidence="2" id="KW-1185">Reference proteome</keyword>
<reference evidence="1" key="2">
    <citation type="journal article" date="2023" name="BMC Genomics">
        <title>Pest status, molecular evolution, and epigenetic factors derived from the genome assembly of Frankliniella fusca, a thysanopteran phytovirus vector.</title>
        <authorList>
            <person name="Catto M.A."/>
            <person name="Labadie P.E."/>
            <person name="Jacobson A.L."/>
            <person name="Kennedy G.G."/>
            <person name="Srinivasan R."/>
            <person name="Hunt B.G."/>
        </authorList>
    </citation>
    <scope>NUCLEOTIDE SEQUENCE</scope>
    <source>
        <strain evidence="1">PL_HMW_Pooled</strain>
    </source>
</reference>
<dbReference type="EMBL" id="JAHWGI010001260">
    <property type="protein sequence ID" value="KAK3926431.1"/>
    <property type="molecule type" value="Genomic_DNA"/>
</dbReference>
<protein>
    <submittedName>
        <fullName evidence="1">Uncharacterized protein</fullName>
    </submittedName>
</protein>
<gene>
    <name evidence="1" type="ORF">KUF71_014648</name>
</gene>
<evidence type="ECO:0000313" key="2">
    <source>
        <dbReference type="Proteomes" id="UP001219518"/>
    </source>
</evidence>
<proteinExistence type="predicted"/>
<name>A0AAE1HTA6_9NEOP</name>
<evidence type="ECO:0000313" key="1">
    <source>
        <dbReference type="EMBL" id="KAK3926431.1"/>
    </source>
</evidence>
<organism evidence="1 2">
    <name type="scientific">Frankliniella fusca</name>
    <dbReference type="NCBI Taxonomy" id="407009"/>
    <lineage>
        <taxon>Eukaryota</taxon>
        <taxon>Metazoa</taxon>
        <taxon>Ecdysozoa</taxon>
        <taxon>Arthropoda</taxon>
        <taxon>Hexapoda</taxon>
        <taxon>Insecta</taxon>
        <taxon>Pterygota</taxon>
        <taxon>Neoptera</taxon>
        <taxon>Paraneoptera</taxon>
        <taxon>Thysanoptera</taxon>
        <taxon>Terebrantia</taxon>
        <taxon>Thripoidea</taxon>
        <taxon>Thripidae</taxon>
        <taxon>Frankliniella</taxon>
    </lineage>
</organism>
<comment type="caution">
    <text evidence="1">The sequence shown here is derived from an EMBL/GenBank/DDBJ whole genome shotgun (WGS) entry which is preliminary data.</text>
</comment>